<accession>A0A0J1CSJ4</accession>
<feature type="compositionally biased region" description="Acidic residues" evidence="1">
    <location>
        <begin position="80"/>
        <end position="89"/>
    </location>
</feature>
<feature type="region of interest" description="Disordered" evidence="1">
    <location>
        <begin position="51"/>
        <end position="105"/>
    </location>
</feature>
<reference evidence="2 3" key="1">
    <citation type="journal article" date="2015" name="Genome Announc.">
        <title>Draft Genome Sequence of Burkholderia sp. Strain PML1(12), an Ectomycorrhizosphere-Inhabiting Bacterium with Effective Mineral-Weathering Ability.</title>
        <authorList>
            <person name="Uroz S."/>
            <person name="Oger P."/>
        </authorList>
    </citation>
    <scope>NUCLEOTIDE SEQUENCE [LARGE SCALE GENOMIC DNA]</scope>
    <source>
        <strain evidence="3">PML1(12)</strain>
    </source>
</reference>
<dbReference type="OrthoDB" id="8965680at2"/>
<dbReference type="Proteomes" id="UP000035963">
    <property type="component" value="Unassembled WGS sequence"/>
</dbReference>
<dbReference type="RefSeq" id="WP_047849081.1">
    <property type="nucleotide sequence ID" value="NZ_AEJF01000143.1"/>
</dbReference>
<keyword evidence="3" id="KW-1185">Reference proteome</keyword>
<dbReference type="AlphaFoldDB" id="A0A0J1CSJ4"/>
<sequence length="105" mass="11612">MDNADPKSTFRGLPLTPEQDAEVRHYIKQKKQHGVPWDTPELQAMLADMLLPPSNDDEEPSNGADETKAAAERATAFIDETMDPIEASEELNAAMETEGMKGARR</sequence>
<evidence type="ECO:0000256" key="1">
    <source>
        <dbReference type="SAM" id="MobiDB-lite"/>
    </source>
</evidence>
<organism evidence="2 3">
    <name type="scientific">Caballeronia mineralivorans PML1(12)</name>
    <dbReference type="NCBI Taxonomy" id="908627"/>
    <lineage>
        <taxon>Bacteria</taxon>
        <taxon>Pseudomonadati</taxon>
        <taxon>Pseudomonadota</taxon>
        <taxon>Betaproteobacteria</taxon>
        <taxon>Burkholderiales</taxon>
        <taxon>Burkholderiaceae</taxon>
        <taxon>Caballeronia</taxon>
    </lineage>
</organism>
<gene>
    <name evidence="2" type="ORF">EOS_23310</name>
</gene>
<dbReference type="PATRIC" id="fig|908627.4.peg.5203"/>
<evidence type="ECO:0000313" key="2">
    <source>
        <dbReference type="EMBL" id="KLU23594.1"/>
    </source>
</evidence>
<evidence type="ECO:0000313" key="3">
    <source>
        <dbReference type="Proteomes" id="UP000035963"/>
    </source>
</evidence>
<proteinExistence type="predicted"/>
<protein>
    <submittedName>
        <fullName evidence="2">Uncharacterized protein</fullName>
    </submittedName>
</protein>
<comment type="caution">
    <text evidence="2">The sequence shown here is derived from an EMBL/GenBank/DDBJ whole genome shotgun (WGS) entry which is preliminary data.</text>
</comment>
<name>A0A0J1CSJ4_9BURK</name>
<dbReference type="EMBL" id="AEJF01000143">
    <property type="protein sequence ID" value="KLU23594.1"/>
    <property type="molecule type" value="Genomic_DNA"/>
</dbReference>